<dbReference type="EMBL" id="AP009389">
    <property type="protein sequence ID" value="BAF59013.1"/>
    <property type="molecule type" value="Genomic_DNA"/>
</dbReference>
<dbReference type="STRING" id="370438.PTH_0832"/>
<gene>
    <name evidence="5" type="ordered locus">PTH_0832</name>
</gene>
<dbReference type="Gene3D" id="1.10.287.130">
    <property type="match status" value="1"/>
</dbReference>
<evidence type="ECO:0000256" key="3">
    <source>
        <dbReference type="ARBA" id="ARBA00022777"/>
    </source>
</evidence>
<dbReference type="InterPro" id="IPR039506">
    <property type="entry name" value="SPOB_a"/>
</dbReference>
<evidence type="ECO:0000259" key="4">
    <source>
        <dbReference type="Pfam" id="PF14689"/>
    </source>
</evidence>
<keyword evidence="6" id="KW-1185">Reference proteome</keyword>
<accession>A5D409</accession>
<evidence type="ECO:0000313" key="6">
    <source>
        <dbReference type="Proteomes" id="UP000006556"/>
    </source>
</evidence>
<proteinExistence type="predicted"/>
<dbReference type="SUPFAM" id="SSF55890">
    <property type="entry name" value="Sporulation response regulatory protein Spo0B"/>
    <property type="match status" value="1"/>
</dbReference>
<evidence type="ECO:0000256" key="2">
    <source>
        <dbReference type="ARBA" id="ARBA00022679"/>
    </source>
</evidence>
<dbReference type="HOGENOM" id="CLU_125875_0_0_9"/>
<name>A5D409_PELTS</name>
<feature type="domain" description="SpoOB alpha-helical" evidence="4">
    <location>
        <begin position="2"/>
        <end position="55"/>
    </location>
</feature>
<dbReference type="GO" id="GO:0000155">
    <property type="term" value="F:phosphorelay sensor kinase activity"/>
    <property type="evidence" value="ECO:0007669"/>
    <property type="project" value="InterPro"/>
</dbReference>
<protein>
    <recommendedName>
        <fullName evidence="4">SpoOB alpha-helical domain-containing protein</fullName>
    </recommendedName>
</protein>
<dbReference type="InterPro" id="IPR016120">
    <property type="entry name" value="Sig_transdc_His_kin_SpoOB"/>
</dbReference>
<organism evidence="5 6">
    <name type="scientific">Pelotomaculum thermopropionicum (strain DSM 13744 / JCM 10971 / SI)</name>
    <dbReference type="NCBI Taxonomy" id="370438"/>
    <lineage>
        <taxon>Bacteria</taxon>
        <taxon>Bacillati</taxon>
        <taxon>Bacillota</taxon>
        <taxon>Clostridia</taxon>
        <taxon>Eubacteriales</taxon>
        <taxon>Desulfotomaculaceae</taxon>
        <taxon>Pelotomaculum</taxon>
    </lineage>
</organism>
<sequence>MNLEKLLKIIQAQRHDFLNHLQVVSGLLQLKKYEQVREYIARVSTEMAQLSKTARVSVPEISAALLTGFYDAAMFQIDMKLAVNTSLAESAVPAPVMGEAVEFGLDCAISLMASPEVIDRRLEVIIEEDEKKYTCRLLFPEPTLAGAAAFEAGLAPLGDMLAPYGGRVNLAIADGVEIHMTFPRKAAGNG</sequence>
<evidence type="ECO:0000256" key="1">
    <source>
        <dbReference type="ARBA" id="ARBA00022553"/>
    </source>
</evidence>
<dbReference type="AlphaFoldDB" id="A5D409"/>
<dbReference type="KEGG" id="pth:PTH_0832"/>
<dbReference type="eggNOG" id="COG3290">
    <property type="taxonomic scope" value="Bacteria"/>
</dbReference>
<reference evidence="6" key="1">
    <citation type="journal article" date="2008" name="Genome Res.">
        <title>The genome of Pelotomaculum thermopropionicum reveals niche-associated evolution in anaerobic microbiota.</title>
        <authorList>
            <person name="Kosaka T."/>
            <person name="Kato S."/>
            <person name="Shimoyama T."/>
            <person name="Ishii S."/>
            <person name="Abe T."/>
            <person name="Watanabe K."/>
        </authorList>
    </citation>
    <scope>NUCLEOTIDE SEQUENCE [LARGE SCALE GENOMIC DNA]</scope>
    <source>
        <strain evidence="6">DSM 13744 / JCM 10971 / SI</strain>
    </source>
</reference>
<keyword evidence="3" id="KW-0418">Kinase</keyword>
<dbReference type="Pfam" id="PF14689">
    <property type="entry name" value="SPOB_a"/>
    <property type="match status" value="1"/>
</dbReference>
<evidence type="ECO:0000313" key="5">
    <source>
        <dbReference type="EMBL" id="BAF59013.1"/>
    </source>
</evidence>
<keyword evidence="1" id="KW-0597">Phosphoprotein</keyword>
<dbReference type="Proteomes" id="UP000006556">
    <property type="component" value="Chromosome"/>
</dbReference>
<keyword evidence="2" id="KW-0808">Transferase</keyword>